<dbReference type="OrthoDB" id="1329020at2759"/>
<feature type="compositionally biased region" description="Polar residues" evidence="1">
    <location>
        <begin position="131"/>
        <end position="141"/>
    </location>
</feature>
<evidence type="ECO:0000313" key="2">
    <source>
        <dbReference type="EMBL" id="KAG5613695.1"/>
    </source>
</evidence>
<evidence type="ECO:0000256" key="1">
    <source>
        <dbReference type="SAM" id="MobiDB-lite"/>
    </source>
</evidence>
<name>A0A9J5ZNM8_SOLCO</name>
<proteinExistence type="predicted"/>
<feature type="compositionally biased region" description="Polar residues" evidence="1">
    <location>
        <begin position="113"/>
        <end position="122"/>
    </location>
</feature>
<feature type="compositionally biased region" description="Polar residues" evidence="1">
    <location>
        <begin position="149"/>
        <end position="159"/>
    </location>
</feature>
<accession>A0A9J5ZNM8</accession>
<feature type="compositionally biased region" description="Polar residues" evidence="1">
    <location>
        <begin position="212"/>
        <end position="222"/>
    </location>
</feature>
<dbReference type="Proteomes" id="UP000824120">
    <property type="component" value="Chromosome 3"/>
</dbReference>
<sequence length="302" mass="34088">MKISLPIVDEDFKRRKELGAEMRNMNHGNRQQGQDQRQVRPRGKRSNNTKAPRGTDIDSMLPIPISPISSPLIGIIEVEGGWMDGMSERHTNLLWKGIQRGICLMFCMRNKNNSESEQGNTRQIKEKQQKEVTSAGKQNKGSMAKDMGTNASTSNHGNTPKSKNKPSKKKREAAKKRQNIQQQNSAQQEKQSKEACKRFIMVDDQLGMDITPLNTQYMGSPSNVPPDKRDPDEDDETSELLIRAFSPHPDICFADEVRQVAKEQGLSPRGIHLDKFQFQNQDTNTITAGRPNTRLFTSKSAQ</sequence>
<feature type="region of interest" description="Disordered" evidence="1">
    <location>
        <begin position="211"/>
        <end position="237"/>
    </location>
</feature>
<feature type="region of interest" description="Disordered" evidence="1">
    <location>
        <begin position="113"/>
        <end position="192"/>
    </location>
</feature>
<dbReference type="AlphaFoldDB" id="A0A9J5ZNM8"/>
<reference evidence="2 3" key="1">
    <citation type="submission" date="2020-09" db="EMBL/GenBank/DDBJ databases">
        <title>De no assembly of potato wild relative species, Solanum commersonii.</title>
        <authorList>
            <person name="Cho K."/>
        </authorList>
    </citation>
    <scope>NUCLEOTIDE SEQUENCE [LARGE SCALE GENOMIC DNA]</scope>
    <source>
        <strain evidence="2">LZ3.2</strain>
        <tissue evidence="2">Leaf</tissue>
    </source>
</reference>
<comment type="caution">
    <text evidence="2">The sequence shown here is derived from an EMBL/GenBank/DDBJ whole genome shotgun (WGS) entry which is preliminary data.</text>
</comment>
<feature type="compositionally biased region" description="Basic residues" evidence="1">
    <location>
        <begin position="162"/>
        <end position="178"/>
    </location>
</feature>
<protein>
    <submittedName>
        <fullName evidence="2">Uncharacterized protein</fullName>
    </submittedName>
</protein>
<dbReference type="EMBL" id="JACXVP010000003">
    <property type="protein sequence ID" value="KAG5613695.1"/>
    <property type="molecule type" value="Genomic_DNA"/>
</dbReference>
<keyword evidence="3" id="KW-1185">Reference proteome</keyword>
<feature type="region of interest" description="Disordered" evidence="1">
    <location>
        <begin position="16"/>
        <end position="62"/>
    </location>
</feature>
<feature type="compositionally biased region" description="Low complexity" evidence="1">
    <location>
        <begin position="179"/>
        <end position="189"/>
    </location>
</feature>
<gene>
    <name evidence="2" type="ORF">H5410_013519</name>
</gene>
<feature type="compositionally biased region" description="Polar residues" evidence="1">
    <location>
        <begin position="26"/>
        <end position="36"/>
    </location>
</feature>
<evidence type="ECO:0000313" key="3">
    <source>
        <dbReference type="Proteomes" id="UP000824120"/>
    </source>
</evidence>
<organism evidence="2 3">
    <name type="scientific">Solanum commersonii</name>
    <name type="common">Commerson's wild potato</name>
    <name type="synonym">Commerson's nightshade</name>
    <dbReference type="NCBI Taxonomy" id="4109"/>
    <lineage>
        <taxon>Eukaryota</taxon>
        <taxon>Viridiplantae</taxon>
        <taxon>Streptophyta</taxon>
        <taxon>Embryophyta</taxon>
        <taxon>Tracheophyta</taxon>
        <taxon>Spermatophyta</taxon>
        <taxon>Magnoliopsida</taxon>
        <taxon>eudicotyledons</taxon>
        <taxon>Gunneridae</taxon>
        <taxon>Pentapetalae</taxon>
        <taxon>asterids</taxon>
        <taxon>lamiids</taxon>
        <taxon>Solanales</taxon>
        <taxon>Solanaceae</taxon>
        <taxon>Solanoideae</taxon>
        <taxon>Solaneae</taxon>
        <taxon>Solanum</taxon>
    </lineage>
</organism>